<dbReference type="GO" id="GO:0016226">
    <property type="term" value="P:iron-sulfur cluster assembly"/>
    <property type="evidence" value="ECO:0007669"/>
    <property type="project" value="InterPro"/>
</dbReference>
<reference evidence="2 3" key="1">
    <citation type="journal article" date="2021" name="Microorganisms">
        <title>Acidisoma silvae sp. nov. and Acidisomacellulosilytica sp. nov., Two Acidophilic Bacteria Isolated from Decaying Wood, Hydrolyzing Cellulose and Producing Poly-3-hydroxybutyrate.</title>
        <authorList>
            <person name="Mieszkin S."/>
            <person name="Pouder E."/>
            <person name="Uroz S."/>
            <person name="Simon-Colin C."/>
            <person name="Alain K."/>
        </authorList>
    </citation>
    <scope>NUCLEOTIDE SEQUENCE [LARGE SCALE GENOMIC DNA]</scope>
    <source>
        <strain evidence="2 3">HW T5.17</strain>
    </source>
</reference>
<organism evidence="2 3">
    <name type="scientific">Acidisoma cellulosilyticum</name>
    <dbReference type="NCBI Taxonomy" id="2802395"/>
    <lineage>
        <taxon>Bacteria</taxon>
        <taxon>Pseudomonadati</taxon>
        <taxon>Pseudomonadota</taxon>
        <taxon>Alphaproteobacteria</taxon>
        <taxon>Acetobacterales</taxon>
        <taxon>Acidocellaceae</taxon>
        <taxon>Acidisoma</taxon>
    </lineage>
</organism>
<proteinExistence type="predicted"/>
<keyword evidence="3" id="KW-1185">Reference proteome</keyword>
<name>A0A963Z5W6_9PROT</name>
<dbReference type="InterPro" id="IPR002871">
    <property type="entry name" value="NIF_FeS_clus_asmbl_NifU_N"/>
</dbReference>
<evidence type="ECO:0000259" key="1">
    <source>
        <dbReference type="Pfam" id="PF01592"/>
    </source>
</evidence>
<dbReference type="GO" id="GO:0051536">
    <property type="term" value="F:iron-sulfur cluster binding"/>
    <property type="evidence" value="ECO:0007669"/>
    <property type="project" value="InterPro"/>
</dbReference>
<dbReference type="AlphaFoldDB" id="A0A963Z5W6"/>
<dbReference type="CDD" id="cd06664">
    <property type="entry name" value="IscU_like"/>
    <property type="match status" value="1"/>
</dbReference>
<accession>A0A963Z5W6</accession>
<dbReference type="Gene3D" id="3.90.1010.10">
    <property type="match status" value="1"/>
</dbReference>
<dbReference type="EMBL" id="JAESVA010000011">
    <property type="protein sequence ID" value="MCB8883134.1"/>
    <property type="molecule type" value="Genomic_DNA"/>
</dbReference>
<dbReference type="Proteomes" id="UP000721844">
    <property type="component" value="Unassembled WGS sequence"/>
</dbReference>
<evidence type="ECO:0000313" key="2">
    <source>
        <dbReference type="EMBL" id="MCB8883134.1"/>
    </source>
</evidence>
<sequence length="149" mass="16190">MSDVETMYHQVIIDRARHPRHQRRLELFDAEVQEVNPFCGDRVILRLQCDASRRVAVIGYEARACAICVASADLMAEMALGMAADEADTLADELGAAIAANSSAVWRGRLATLALFAPLHDSTSRIGCATLPWRGLARALKLGAKADVQ</sequence>
<dbReference type="GO" id="GO:0005506">
    <property type="term" value="F:iron ion binding"/>
    <property type="evidence" value="ECO:0007669"/>
    <property type="project" value="InterPro"/>
</dbReference>
<gene>
    <name evidence="2" type="ORF">ACELLULO517_22990</name>
</gene>
<protein>
    <submittedName>
        <fullName evidence="2">SUF system NifU family Fe-S cluster assembly protein</fullName>
    </submittedName>
</protein>
<dbReference type="Pfam" id="PF01592">
    <property type="entry name" value="NifU_N"/>
    <property type="match status" value="1"/>
</dbReference>
<dbReference type="NCBIfam" id="TIGR01994">
    <property type="entry name" value="SUF_scaf_2"/>
    <property type="match status" value="1"/>
</dbReference>
<feature type="domain" description="NIF system FeS cluster assembly NifU N-terminal" evidence="1">
    <location>
        <begin position="7"/>
        <end position="91"/>
    </location>
</feature>
<comment type="caution">
    <text evidence="2">The sequence shown here is derived from an EMBL/GenBank/DDBJ whole genome shotgun (WGS) entry which is preliminary data.</text>
</comment>
<dbReference type="RefSeq" id="WP_227309790.1">
    <property type="nucleotide sequence ID" value="NZ_JAESVA010000011.1"/>
</dbReference>
<evidence type="ECO:0000313" key="3">
    <source>
        <dbReference type="Proteomes" id="UP000721844"/>
    </source>
</evidence>
<dbReference type="SUPFAM" id="SSF82649">
    <property type="entry name" value="SufE/NifU"/>
    <property type="match status" value="1"/>
</dbReference>